<name>M5FV39_DACPD</name>
<dbReference type="PROSITE" id="PS51257">
    <property type="entry name" value="PROKAR_LIPOPROTEIN"/>
    <property type="match status" value="1"/>
</dbReference>
<keyword evidence="3" id="KW-1185">Reference proteome</keyword>
<sequence>MARFVKLTLLAFLVFFSSACATPFSSEKHTHRRETNADRFARGLPPLKPVKLYDPSRTGPALARRSVTPLTGSLQITPVGSNTPICWMNGASQSCTAPSSGAAPFTASVGAGSPSAQELDINSGTYSGDSLIACTYDTANQGPDTNEFLFLTPYNGLYTDAGAAPSYDSASSLYYESTMHGLFPCHRSHPP</sequence>
<dbReference type="STRING" id="1858805.M5FV39"/>
<dbReference type="EMBL" id="JH795870">
    <property type="protein sequence ID" value="EJT99454.1"/>
    <property type="molecule type" value="Genomic_DNA"/>
</dbReference>
<evidence type="ECO:0008006" key="4">
    <source>
        <dbReference type="Google" id="ProtNLM"/>
    </source>
</evidence>
<dbReference type="RefSeq" id="XP_040626352.1">
    <property type="nucleotide sequence ID" value="XM_040769020.1"/>
</dbReference>
<dbReference type="HOGENOM" id="CLU_1421378_0_0_1"/>
<dbReference type="GeneID" id="63684082"/>
<reference evidence="2 3" key="1">
    <citation type="journal article" date="2012" name="Science">
        <title>The Paleozoic origin of enzymatic lignin decomposition reconstructed from 31 fungal genomes.</title>
        <authorList>
            <person name="Floudas D."/>
            <person name="Binder M."/>
            <person name="Riley R."/>
            <person name="Barry K."/>
            <person name="Blanchette R.A."/>
            <person name="Henrissat B."/>
            <person name="Martinez A.T."/>
            <person name="Otillar R."/>
            <person name="Spatafora J.W."/>
            <person name="Yadav J.S."/>
            <person name="Aerts A."/>
            <person name="Benoit I."/>
            <person name="Boyd A."/>
            <person name="Carlson A."/>
            <person name="Copeland A."/>
            <person name="Coutinho P.M."/>
            <person name="de Vries R.P."/>
            <person name="Ferreira P."/>
            <person name="Findley K."/>
            <person name="Foster B."/>
            <person name="Gaskell J."/>
            <person name="Glotzer D."/>
            <person name="Gorecki P."/>
            <person name="Heitman J."/>
            <person name="Hesse C."/>
            <person name="Hori C."/>
            <person name="Igarashi K."/>
            <person name="Jurgens J.A."/>
            <person name="Kallen N."/>
            <person name="Kersten P."/>
            <person name="Kohler A."/>
            <person name="Kuees U."/>
            <person name="Kumar T.K.A."/>
            <person name="Kuo A."/>
            <person name="LaButti K."/>
            <person name="Larrondo L.F."/>
            <person name="Lindquist E."/>
            <person name="Ling A."/>
            <person name="Lombard V."/>
            <person name="Lucas S."/>
            <person name="Lundell T."/>
            <person name="Martin R."/>
            <person name="McLaughlin D.J."/>
            <person name="Morgenstern I."/>
            <person name="Morin E."/>
            <person name="Murat C."/>
            <person name="Nagy L.G."/>
            <person name="Nolan M."/>
            <person name="Ohm R.A."/>
            <person name="Patyshakuliyeva A."/>
            <person name="Rokas A."/>
            <person name="Ruiz-Duenas F.J."/>
            <person name="Sabat G."/>
            <person name="Salamov A."/>
            <person name="Samejima M."/>
            <person name="Schmutz J."/>
            <person name="Slot J.C."/>
            <person name="St John F."/>
            <person name="Stenlid J."/>
            <person name="Sun H."/>
            <person name="Sun S."/>
            <person name="Syed K."/>
            <person name="Tsang A."/>
            <person name="Wiebenga A."/>
            <person name="Young D."/>
            <person name="Pisabarro A."/>
            <person name="Eastwood D.C."/>
            <person name="Martin F."/>
            <person name="Cullen D."/>
            <person name="Grigoriev I.V."/>
            <person name="Hibbett D.S."/>
        </authorList>
    </citation>
    <scope>NUCLEOTIDE SEQUENCE [LARGE SCALE GENOMIC DNA]</scope>
    <source>
        <strain evidence="2 3">DJM-731 SS1</strain>
    </source>
</reference>
<gene>
    <name evidence="2" type="ORF">DACRYDRAFT_110175</name>
</gene>
<evidence type="ECO:0000256" key="1">
    <source>
        <dbReference type="SAM" id="SignalP"/>
    </source>
</evidence>
<protein>
    <recommendedName>
        <fullName evidence="4">Ig-like domain-containing protein</fullName>
    </recommendedName>
</protein>
<dbReference type="OrthoDB" id="3264701at2759"/>
<feature type="chain" id="PRO_5004067351" description="Ig-like domain-containing protein" evidence="1">
    <location>
        <begin position="22"/>
        <end position="191"/>
    </location>
</feature>
<accession>M5FV39</accession>
<dbReference type="Proteomes" id="UP000030653">
    <property type="component" value="Unassembled WGS sequence"/>
</dbReference>
<evidence type="ECO:0000313" key="3">
    <source>
        <dbReference type="Proteomes" id="UP000030653"/>
    </source>
</evidence>
<keyword evidence="1" id="KW-0732">Signal</keyword>
<feature type="signal peptide" evidence="1">
    <location>
        <begin position="1"/>
        <end position="21"/>
    </location>
</feature>
<evidence type="ECO:0000313" key="2">
    <source>
        <dbReference type="EMBL" id="EJT99454.1"/>
    </source>
</evidence>
<organism evidence="2 3">
    <name type="scientific">Dacryopinax primogenitus (strain DJM 731)</name>
    <name type="common">Brown rot fungus</name>
    <dbReference type="NCBI Taxonomy" id="1858805"/>
    <lineage>
        <taxon>Eukaryota</taxon>
        <taxon>Fungi</taxon>
        <taxon>Dikarya</taxon>
        <taxon>Basidiomycota</taxon>
        <taxon>Agaricomycotina</taxon>
        <taxon>Dacrymycetes</taxon>
        <taxon>Dacrymycetales</taxon>
        <taxon>Dacrymycetaceae</taxon>
        <taxon>Dacryopinax</taxon>
    </lineage>
</organism>
<proteinExistence type="predicted"/>
<dbReference type="AlphaFoldDB" id="M5FV39"/>